<dbReference type="Gramene" id="FCD_00029954-RA">
    <property type="protein sequence ID" value="FCD_00029954-RA:cds"/>
    <property type="gene ID" value="FCD_00029954"/>
</dbReference>
<sequence length="64" mass="7039">MIQKSSHDHSSLKNCWPLHSGTIAQALRCACMEHELSLANLHHSVVCTAEQVADNLELTSVGER</sequence>
<dbReference type="EMBL" id="BTGU01000148">
    <property type="protein sequence ID" value="GMN63369.1"/>
    <property type="molecule type" value="Genomic_DNA"/>
</dbReference>
<dbReference type="Proteomes" id="UP001187192">
    <property type="component" value="Unassembled WGS sequence"/>
</dbReference>
<reference evidence="1" key="1">
    <citation type="submission" date="2023-07" db="EMBL/GenBank/DDBJ databases">
        <title>draft genome sequence of fig (Ficus carica).</title>
        <authorList>
            <person name="Takahashi T."/>
            <person name="Nishimura K."/>
        </authorList>
    </citation>
    <scope>NUCLEOTIDE SEQUENCE</scope>
</reference>
<name>A0AA88DX48_FICCA</name>
<evidence type="ECO:0000313" key="1">
    <source>
        <dbReference type="EMBL" id="GMN63369.1"/>
    </source>
</evidence>
<organism evidence="1 2">
    <name type="scientific">Ficus carica</name>
    <name type="common">Common fig</name>
    <dbReference type="NCBI Taxonomy" id="3494"/>
    <lineage>
        <taxon>Eukaryota</taxon>
        <taxon>Viridiplantae</taxon>
        <taxon>Streptophyta</taxon>
        <taxon>Embryophyta</taxon>
        <taxon>Tracheophyta</taxon>
        <taxon>Spermatophyta</taxon>
        <taxon>Magnoliopsida</taxon>
        <taxon>eudicotyledons</taxon>
        <taxon>Gunneridae</taxon>
        <taxon>Pentapetalae</taxon>
        <taxon>rosids</taxon>
        <taxon>fabids</taxon>
        <taxon>Rosales</taxon>
        <taxon>Moraceae</taxon>
        <taxon>Ficeae</taxon>
        <taxon>Ficus</taxon>
    </lineage>
</organism>
<proteinExistence type="predicted"/>
<gene>
    <name evidence="1" type="ORF">TIFTF001_032454</name>
</gene>
<accession>A0AA88DX48</accession>
<comment type="caution">
    <text evidence="1">The sequence shown here is derived from an EMBL/GenBank/DDBJ whole genome shotgun (WGS) entry which is preliminary data.</text>
</comment>
<protein>
    <submittedName>
        <fullName evidence="1">Uncharacterized protein</fullName>
    </submittedName>
</protein>
<dbReference type="AlphaFoldDB" id="A0AA88DX48"/>
<evidence type="ECO:0000313" key="2">
    <source>
        <dbReference type="Proteomes" id="UP001187192"/>
    </source>
</evidence>
<keyword evidence="2" id="KW-1185">Reference proteome</keyword>